<evidence type="ECO:0000313" key="2">
    <source>
        <dbReference type="EMBL" id="DAE29869.1"/>
    </source>
</evidence>
<feature type="region of interest" description="Disordered" evidence="1">
    <location>
        <begin position="1"/>
        <end position="34"/>
    </location>
</feature>
<proteinExistence type="predicted"/>
<sequence>MRLKPKSPLPDKRSKAFSLRGLQGNFPSPRALRP</sequence>
<accession>A0A8S5RFM8</accession>
<reference evidence="2" key="1">
    <citation type="journal article" date="2021" name="Proc. Natl. Acad. Sci. U.S.A.">
        <title>A Catalog of Tens of Thousands of Viruses from Human Metagenomes Reveals Hidden Associations with Chronic Diseases.</title>
        <authorList>
            <person name="Tisza M.J."/>
            <person name="Buck C.B."/>
        </authorList>
    </citation>
    <scope>NUCLEOTIDE SEQUENCE</scope>
    <source>
        <strain evidence="2">CtqEG8</strain>
    </source>
</reference>
<dbReference type="EMBL" id="BK059100">
    <property type="protein sequence ID" value="DAE29869.1"/>
    <property type="molecule type" value="Genomic_DNA"/>
</dbReference>
<organism evidence="2">
    <name type="scientific">virus sp. ctqEG8</name>
    <dbReference type="NCBI Taxonomy" id="2827998"/>
    <lineage>
        <taxon>Viruses</taxon>
    </lineage>
</organism>
<protein>
    <submittedName>
        <fullName evidence="2">Uncharacterized protein</fullName>
    </submittedName>
</protein>
<evidence type="ECO:0000256" key="1">
    <source>
        <dbReference type="SAM" id="MobiDB-lite"/>
    </source>
</evidence>
<name>A0A8S5RFM8_9VIRU</name>